<feature type="domain" description="Pyridine nucleotide-disulphide oxidoreductase dimerisation" evidence="6">
    <location>
        <begin position="338"/>
        <end position="443"/>
    </location>
</feature>
<evidence type="ECO:0000256" key="4">
    <source>
        <dbReference type="PIRSR" id="PIRSR000350-3"/>
    </source>
</evidence>
<dbReference type="Pfam" id="PF02852">
    <property type="entry name" value="Pyr_redox_dim"/>
    <property type="match status" value="1"/>
</dbReference>
<gene>
    <name evidence="8" type="ORF">GK108_17220</name>
</gene>
<dbReference type="InterPro" id="IPR036188">
    <property type="entry name" value="FAD/NAD-bd_sf"/>
</dbReference>
<keyword evidence="9" id="KW-1185">Reference proteome</keyword>
<dbReference type="PIRSF" id="PIRSF000350">
    <property type="entry name" value="Mercury_reductase_MerA"/>
    <property type="match status" value="1"/>
</dbReference>
<dbReference type="EMBL" id="JAAFZH010000007">
    <property type="protein sequence ID" value="NDU96626.1"/>
    <property type="molecule type" value="Genomic_DNA"/>
</dbReference>
<evidence type="ECO:0000259" key="7">
    <source>
        <dbReference type="Pfam" id="PF07992"/>
    </source>
</evidence>
<dbReference type="Proteomes" id="UP000474175">
    <property type="component" value="Unassembled WGS sequence"/>
</dbReference>
<dbReference type="SUPFAM" id="SSF51905">
    <property type="entry name" value="FAD/NAD(P)-binding domain"/>
    <property type="match status" value="1"/>
</dbReference>
<dbReference type="PRINTS" id="PR00368">
    <property type="entry name" value="FADPNR"/>
</dbReference>
<dbReference type="Pfam" id="PF07992">
    <property type="entry name" value="Pyr_redox_2"/>
    <property type="match status" value="1"/>
</dbReference>
<dbReference type="PANTHER" id="PTHR43014:SF5">
    <property type="entry name" value="GLUTATHIONE REDUCTASE (NADPH)"/>
    <property type="match status" value="1"/>
</dbReference>
<dbReference type="InterPro" id="IPR004099">
    <property type="entry name" value="Pyr_nucl-diS_OxRdtase_dimer"/>
</dbReference>
<evidence type="ECO:0000313" key="9">
    <source>
        <dbReference type="Proteomes" id="UP000474175"/>
    </source>
</evidence>
<dbReference type="GO" id="GO:0016491">
    <property type="term" value="F:oxidoreductase activity"/>
    <property type="evidence" value="ECO:0007669"/>
    <property type="project" value="InterPro"/>
</dbReference>
<keyword evidence="2" id="KW-0285">Flavoprotein</keyword>
<keyword evidence="4" id="KW-0547">Nucleotide-binding</keyword>
<organism evidence="8 9">
    <name type="scientific">Spirosoma terrae</name>
    <dbReference type="NCBI Taxonomy" id="1968276"/>
    <lineage>
        <taxon>Bacteria</taxon>
        <taxon>Pseudomonadati</taxon>
        <taxon>Bacteroidota</taxon>
        <taxon>Cytophagia</taxon>
        <taxon>Cytophagales</taxon>
        <taxon>Cytophagaceae</taxon>
        <taxon>Spirosoma</taxon>
    </lineage>
</organism>
<evidence type="ECO:0000256" key="3">
    <source>
        <dbReference type="ARBA" id="ARBA00022827"/>
    </source>
</evidence>
<evidence type="ECO:0000259" key="6">
    <source>
        <dbReference type="Pfam" id="PF02852"/>
    </source>
</evidence>
<dbReference type="InterPro" id="IPR001100">
    <property type="entry name" value="Pyr_nuc-diS_OxRdtase"/>
</dbReference>
<feature type="binding site" evidence="4">
    <location>
        <position position="261"/>
    </location>
    <ligand>
        <name>NAD(+)</name>
        <dbReference type="ChEBI" id="CHEBI:57540"/>
    </ligand>
</feature>
<protein>
    <submittedName>
        <fullName evidence="8">NAD(P)/FAD-dependent oxidoreductase</fullName>
    </submittedName>
</protein>
<dbReference type="Gene3D" id="3.50.50.60">
    <property type="entry name" value="FAD/NAD(P)-binding domain"/>
    <property type="match status" value="2"/>
</dbReference>
<name>A0A6L9L7M7_9BACT</name>
<feature type="binding site" evidence="4">
    <location>
        <position position="50"/>
    </location>
    <ligand>
        <name>FAD</name>
        <dbReference type="ChEBI" id="CHEBI:57692"/>
    </ligand>
</feature>
<dbReference type="InterPro" id="IPR023753">
    <property type="entry name" value="FAD/NAD-binding_dom"/>
</dbReference>
<comment type="cofactor">
    <cofactor evidence="4">
        <name>FAD</name>
        <dbReference type="ChEBI" id="CHEBI:57692"/>
    </cofactor>
    <text evidence="4">Binds 1 FAD per subunit.</text>
</comment>
<keyword evidence="4" id="KW-0520">NAD</keyword>
<accession>A0A6L9L7M7</accession>
<proteinExistence type="inferred from homology"/>
<dbReference type="PRINTS" id="PR00411">
    <property type="entry name" value="PNDRDTASEI"/>
</dbReference>
<dbReference type="GO" id="GO:0000166">
    <property type="term" value="F:nucleotide binding"/>
    <property type="evidence" value="ECO:0007669"/>
    <property type="project" value="UniProtKB-KW"/>
</dbReference>
<evidence type="ECO:0000256" key="5">
    <source>
        <dbReference type="PIRSR" id="PIRSR000350-4"/>
    </source>
</evidence>
<comment type="similarity">
    <text evidence="1">Belongs to the class-I pyridine nucleotide-disulfide oxidoreductase family.</text>
</comment>
<feature type="binding site" evidence="4">
    <location>
        <position position="302"/>
    </location>
    <ligand>
        <name>FAD</name>
        <dbReference type="ChEBI" id="CHEBI:57692"/>
    </ligand>
</feature>
<evidence type="ECO:0000256" key="1">
    <source>
        <dbReference type="ARBA" id="ARBA00007532"/>
    </source>
</evidence>
<sequence>MQSFDVIVIGTGSAGKTVAETVREAGKSVAIIDKLPFGGTCSQRGCDPKKVLVGAAELVARTSQLVGKGISAAATINWPDLIKFKKTFTEPIPEKTEQKFAEQDIHFFHGTATFLSERSIRVGDDELQADYIVLANGLRPQPLNIPGEELLIDSTGFLELTELPRDMVMVGGGYIAFEFAHIAARAGANVTILHQGKRPLEGFDKDLVEQLVEAMRAIGIFIVLDATVKAVAGEDGNLTVQYERAGQTHHLATGLVVHAAGRVADIADMALDKAAVEKGEKGIKVNEFLQSVSNPAVYACGDVADKGLPLTPLASYEGRIVAKNIVDGNKETYEKKAVPSAVFTVPTLASIGLTEEQARNEGRNVKITYQKTDDWYISRRINESFSGFKILIDQESDQIVGAHLLGTGSDDLINIFALAIEHHIPAKTLRRMLWAYPSHASDMSSMLET</sequence>
<evidence type="ECO:0000313" key="8">
    <source>
        <dbReference type="EMBL" id="NDU96626.1"/>
    </source>
</evidence>
<feature type="disulfide bond" description="Redox-active" evidence="5">
    <location>
        <begin position="41"/>
        <end position="46"/>
    </location>
</feature>
<evidence type="ECO:0000256" key="2">
    <source>
        <dbReference type="ARBA" id="ARBA00022630"/>
    </source>
</evidence>
<feature type="binding site" evidence="4">
    <location>
        <begin position="171"/>
        <end position="178"/>
    </location>
    <ligand>
        <name>NAD(+)</name>
        <dbReference type="ChEBI" id="CHEBI:57540"/>
    </ligand>
</feature>
<dbReference type="RefSeq" id="WP_163951159.1">
    <property type="nucleotide sequence ID" value="NZ_JAAFZH010000007.1"/>
</dbReference>
<dbReference type="Gene3D" id="3.30.390.30">
    <property type="match status" value="1"/>
</dbReference>
<comment type="caution">
    <text evidence="8">The sequence shown here is derived from an EMBL/GenBank/DDBJ whole genome shotgun (WGS) entry which is preliminary data.</text>
</comment>
<dbReference type="PANTHER" id="PTHR43014">
    <property type="entry name" value="MERCURIC REDUCTASE"/>
    <property type="match status" value="1"/>
</dbReference>
<feature type="domain" description="FAD/NAD(P)-binding" evidence="7">
    <location>
        <begin position="4"/>
        <end position="318"/>
    </location>
</feature>
<dbReference type="SUPFAM" id="SSF55424">
    <property type="entry name" value="FAD/NAD-linked reductases, dimerisation (C-terminal) domain"/>
    <property type="match status" value="1"/>
</dbReference>
<dbReference type="AlphaFoldDB" id="A0A6L9L7M7"/>
<keyword evidence="3 4" id="KW-0274">FAD</keyword>
<dbReference type="InterPro" id="IPR016156">
    <property type="entry name" value="FAD/NAD-linked_Rdtase_dimer_sf"/>
</dbReference>
<reference evidence="8 9" key="1">
    <citation type="submission" date="2020-02" db="EMBL/GenBank/DDBJ databases">
        <title>Draft genome sequence of two Spirosoma agri KCTC 52727 and Spirosoma terrae KCTC 52035.</title>
        <authorList>
            <person name="Rojas J."/>
            <person name="Ambika Manirajan B."/>
            <person name="Suarez C."/>
            <person name="Ratering S."/>
            <person name="Schnell S."/>
        </authorList>
    </citation>
    <scope>NUCLEOTIDE SEQUENCE [LARGE SCALE GENOMIC DNA]</scope>
    <source>
        <strain evidence="8 9">KCTC 52035</strain>
    </source>
</reference>